<keyword evidence="1" id="KW-0472">Membrane</keyword>
<evidence type="ECO:0000256" key="1">
    <source>
        <dbReference type="SAM" id="Phobius"/>
    </source>
</evidence>
<reference evidence="3" key="1">
    <citation type="journal article" date="2017" name="Nat. Ecol. Evol.">
        <title>Genome expansion and lineage-specific genetic innovations in the forest pathogenic fungi Armillaria.</title>
        <authorList>
            <person name="Sipos G."/>
            <person name="Prasanna A.N."/>
            <person name="Walter M.C."/>
            <person name="O'Connor E."/>
            <person name="Balint B."/>
            <person name="Krizsan K."/>
            <person name="Kiss B."/>
            <person name="Hess J."/>
            <person name="Varga T."/>
            <person name="Slot J."/>
            <person name="Riley R."/>
            <person name="Boka B."/>
            <person name="Rigling D."/>
            <person name="Barry K."/>
            <person name="Lee J."/>
            <person name="Mihaltcheva S."/>
            <person name="LaButti K."/>
            <person name="Lipzen A."/>
            <person name="Waldron R."/>
            <person name="Moloney N.M."/>
            <person name="Sperisen C."/>
            <person name="Kredics L."/>
            <person name="Vagvoelgyi C."/>
            <person name="Patrignani A."/>
            <person name="Fitzpatrick D."/>
            <person name="Nagy I."/>
            <person name="Doyle S."/>
            <person name="Anderson J.B."/>
            <person name="Grigoriev I.V."/>
            <person name="Gueldener U."/>
            <person name="Muensterkoetter M."/>
            <person name="Nagy L.G."/>
        </authorList>
    </citation>
    <scope>NUCLEOTIDE SEQUENCE [LARGE SCALE GENOMIC DNA]</scope>
    <source>
        <strain evidence="3">28-4</strain>
    </source>
</reference>
<feature type="transmembrane region" description="Helical" evidence="1">
    <location>
        <begin position="81"/>
        <end position="104"/>
    </location>
</feature>
<feature type="transmembrane region" description="Helical" evidence="1">
    <location>
        <begin position="20"/>
        <end position="42"/>
    </location>
</feature>
<organism evidence="2 3">
    <name type="scientific">Armillaria solidipes</name>
    <dbReference type="NCBI Taxonomy" id="1076256"/>
    <lineage>
        <taxon>Eukaryota</taxon>
        <taxon>Fungi</taxon>
        <taxon>Dikarya</taxon>
        <taxon>Basidiomycota</taxon>
        <taxon>Agaricomycotina</taxon>
        <taxon>Agaricomycetes</taxon>
        <taxon>Agaricomycetidae</taxon>
        <taxon>Agaricales</taxon>
        <taxon>Marasmiineae</taxon>
        <taxon>Physalacriaceae</taxon>
        <taxon>Armillaria</taxon>
    </lineage>
</organism>
<keyword evidence="3" id="KW-1185">Reference proteome</keyword>
<dbReference type="AlphaFoldDB" id="A0A2H3AV44"/>
<protein>
    <submittedName>
        <fullName evidence="2">Uncharacterized protein</fullName>
    </submittedName>
</protein>
<keyword evidence="1" id="KW-1133">Transmembrane helix</keyword>
<name>A0A2H3AV44_9AGAR</name>
<sequence>MELSVHLSSIRKKPGRHHRLIICFWLLNSSIVPLVGITSLVPCNPETFASERSTLAPSLSHCSSITWAAVFDCIGEALRSVVFCLAAIIECIVAAITGVLVFILDILTCRCCRGPRHSTVS</sequence>
<evidence type="ECO:0000313" key="3">
    <source>
        <dbReference type="Proteomes" id="UP000218334"/>
    </source>
</evidence>
<dbReference type="Proteomes" id="UP000218334">
    <property type="component" value="Unassembled WGS sequence"/>
</dbReference>
<evidence type="ECO:0000313" key="2">
    <source>
        <dbReference type="EMBL" id="PBK62619.1"/>
    </source>
</evidence>
<dbReference type="EMBL" id="KZ293464">
    <property type="protein sequence ID" value="PBK62619.1"/>
    <property type="molecule type" value="Genomic_DNA"/>
</dbReference>
<keyword evidence="1" id="KW-0812">Transmembrane</keyword>
<gene>
    <name evidence="2" type="ORF">ARMSODRAFT_598037</name>
</gene>
<accession>A0A2H3AV44</accession>
<proteinExistence type="predicted"/>